<dbReference type="EMBL" id="JACHXU010000016">
    <property type="protein sequence ID" value="MBB3208558.1"/>
    <property type="molecule type" value="Genomic_DNA"/>
</dbReference>
<dbReference type="PANTHER" id="PTHR45586:SF14">
    <property type="entry name" value="TETRATRICOPEPTIDE TPR_2 REPEAT PROTEIN"/>
    <property type="match status" value="1"/>
</dbReference>
<evidence type="ECO:0000313" key="6">
    <source>
        <dbReference type="Proteomes" id="UP000536179"/>
    </source>
</evidence>
<proteinExistence type="predicted"/>
<comment type="caution">
    <text evidence="5">The sequence shown here is derived from an EMBL/GenBank/DDBJ whole genome shotgun (WGS) entry which is preliminary data.</text>
</comment>
<feature type="transmembrane region" description="Helical" evidence="4">
    <location>
        <begin position="52"/>
        <end position="70"/>
    </location>
</feature>
<protein>
    <submittedName>
        <fullName evidence="5">Tetratricopeptide (TPR) repeat protein</fullName>
    </submittedName>
</protein>
<evidence type="ECO:0000256" key="2">
    <source>
        <dbReference type="ARBA" id="ARBA00022803"/>
    </source>
</evidence>
<keyword evidence="4" id="KW-1133">Transmembrane helix</keyword>
<feature type="repeat" description="TPR" evidence="3">
    <location>
        <begin position="193"/>
        <end position="226"/>
    </location>
</feature>
<accession>A0A7W5E2U8</accession>
<sequence length="407" mass="44311">MNDRNCRFIVKIWDPEPIGKRAVAGEGAANVNASSHDRFASRFHDPFGRGRVIAVSPCAVGILFGLITVMCSQSGCRGIVKFGESRQTVAARRLSRQGLKAAREGDWMIAETLFSESLDVSDSNDAAHRGLADTLWQRGRRNDAIEHLKQAVQLSAGDPKHLQRLGRMYLELGRVDEAARQCEIALQSDREWAALWALWGDCENAQGRADSALAAYHRALSLQPDYPYVQLQAAEIYHRQQRHDRLLATLDRLNESSSSLMMNQTDGGIVPGRADLLRGLAMRELGRIEESNRYLVAAAQKNPADVTARLQLAAASIAGGDPVSAQGWLAQAMQVDPEAVAASGWVRSGIDTSELANNMIPSAMEDPTTAGRASAYGSASAYQLPADFEVPTSRSRMAVGPVESENR</sequence>
<keyword evidence="1" id="KW-0677">Repeat</keyword>
<dbReference type="PROSITE" id="PS50005">
    <property type="entry name" value="TPR"/>
    <property type="match status" value="1"/>
</dbReference>
<name>A0A7W5E2U8_9BACT</name>
<keyword evidence="4" id="KW-0472">Membrane</keyword>
<dbReference type="SMART" id="SM00028">
    <property type="entry name" value="TPR"/>
    <property type="match status" value="5"/>
</dbReference>
<gene>
    <name evidence="5" type="ORF">FHS27_004387</name>
</gene>
<evidence type="ECO:0000313" key="5">
    <source>
        <dbReference type="EMBL" id="MBB3208558.1"/>
    </source>
</evidence>
<dbReference type="InterPro" id="IPR051012">
    <property type="entry name" value="CellSynth/LPSAsmb/PSIAsmb"/>
</dbReference>
<dbReference type="InterPro" id="IPR011990">
    <property type="entry name" value="TPR-like_helical_dom_sf"/>
</dbReference>
<dbReference type="PANTHER" id="PTHR45586">
    <property type="entry name" value="TPR REPEAT-CONTAINING PROTEIN PA4667"/>
    <property type="match status" value="1"/>
</dbReference>
<dbReference type="SUPFAM" id="SSF48452">
    <property type="entry name" value="TPR-like"/>
    <property type="match status" value="2"/>
</dbReference>
<dbReference type="Proteomes" id="UP000536179">
    <property type="component" value="Unassembled WGS sequence"/>
</dbReference>
<dbReference type="Gene3D" id="1.25.40.10">
    <property type="entry name" value="Tetratricopeptide repeat domain"/>
    <property type="match status" value="2"/>
</dbReference>
<dbReference type="InterPro" id="IPR019734">
    <property type="entry name" value="TPR_rpt"/>
</dbReference>
<dbReference type="AlphaFoldDB" id="A0A7W5E2U8"/>
<organism evidence="5 6">
    <name type="scientific">Aporhodopirellula rubra</name>
    <dbReference type="NCBI Taxonomy" id="980271"/>
    <lineage>
        <taxon>Bacteria</taxon>
        <taxon>Pseudomonadati</taxon>
        <taxon>Planctomycetota</taxon>
        <taxon>Planctomycetia</taxon>
        <taxon>Pirellulales</taxon>
        <taxon>Pirellulaceae</taxon>
        <taxon>Aporhodopirellula</taxon>
    </lineage>
</organism>
<evidence type="ECO:0000256" key="1">
    <source>
        <dbReference type="ARBA" id="ARBA00022737"/>
    </source>
</evidence>
<reference evidence="5 6" key="1">
    <citation type="submission" date="2020-08" db="EMBL/GenBank/DDBJ databases">
        <title>Genomic Encyclopedia of Type Strains, Phase III (KMG-III): the genomes of soil and plant-associated and newly described type strains.</title>
        <authorList>
            <person name="Whitman W."/>
        </authorList>
    </citation>
    <scope>NUCLEOTIDE SEQUENCE [LARGE SCALE GENOMIC DNA]</scope>
    <source>
        <strain evidence="5 6">CECT 8075</strain>
    </source>
</reference>
<evidence type="ECO:0000256" key="4">
    <source>
        <dbReference type="SAM" id="Phobius"/>
    </source>
</evidence>
<keyword evidence="2 3" id="KW-0802">TPR repeat</keyword>
<keyword evidence="4" id="KW-0812">Transmembrane</keyword>
<keyword evidence="6" id="KW-1185">Reference proteome</keyword>
<dbReference type="RefSeq" id="WP_184306726.1">
    <property type="nucleotide sequence ID" value="NZ_JACHXU010000016.1"/>
</dbReference>
<evidence type="ECO:0000256" key="3">
    <source>
        <dbReference type="PROSITE-ProRule" id="PRU00339"/>
    </source>
</evidence>
<dbReference type="Pfam" id="PF14559">
    <property type="entry name" value="TPR_19"/>
    <property type="match status" value="2"/>
</dbReference>